<dbReference type="Pfam" id="PF08266">
    <property type="entry name" value="Cadherin_2"/>
    <property type="match status" value="1"/>
</dbReference>
<evidence type="ECO:0000256" key="2">
    <source>
        <dbReference type="ARBA" id="ARBA00022475"/>
    </source>
</evidence>
<evidence type="ECO:0000256" key="4">
    <source>
        <dbReference type="ARBA" id="ARBA00022692"/>
    </source>
</evidence>
<dbReference type="FunFam" id="2.60.40.60:FF:000028">
    <property type="entry name" value="Protocadherin 1"/>
    <property type="match status" value="1"/>
</dbReference>
<evidence type="ECO:0000256" key="14">
    <source>
        <dbReference type="SAM" id="Phobius"/>
    </source>
</evidence>
<dbReference type="FunFam" id="2.60.40.60:FF:000005">
    <property type="entry name" value="Protocadherin 9"/>
    <property type="match status" value="2"/>
</dbReference>
<evidence type="ECO:0000256" key="11">
    <source>
        <dbReference type="ARBA" id="ARBA00023180"/>
    </source>
</evidence>
<feature type="domain" description="Cadherin" evidence="16">
    <location>
        <begin position="678"/>
        <end position="769"/>
    </location>
</feature>
<feature type="domain" description="Cadherin" evidence="16">
    <location>
        <begin position="324"/>
        <end position="436"/>
    </location>
</feature>
<gene>
    <name evidence="17" type="ORF">KC01_LOCUS29445</name>
</gene>
<dbReference type="InterPro" id="IPR013585">
    <property type="entry name" value="Protocadherin"/>
</dbReference>
<dbReference type="FunFam" id="2.60.40.60:FF:000016">
    <property type="entry name" value="Protocadherin 9"/>
    <property type="match status" value="1"/>
</dbReference>
<evidence type="ECO:0000256" key="1">
    <source>
        <dbReference type="ARBA" id="ARBA00004251"/>
    </source>
</evidence>
<feature type="compositionally biased region" description="Gly residues" evidence="13">
    <location>
        <begin position="849"/>
        <end position="858"/>
    </location>
</feature>
<feature type="domain" description="Cadherin" evidence="16">
    <location>
        <begin position="26"/>
        <end position="200"/>
    </location>
</feature>
<dbReference type="GO" id="GO:0009653">
    <property type="term" value="P:anatomical structure morphogenesis"/>
    <property type="evidence" value="ECO:0007669"/>
    <property type="project" value="UniProtKB-ARBA"/>
</dbReference>
<keyword evidence="8" id="KW-0130">Cell adhesion</keyword>
<reference evidence="17 18" key="1">
    <citation type="submission" date="2024-04" db="EMBL/GenBank/DDBJ databases">
        <authorList>
            <person name="Waldvogel A.-M."/>
            <person name="Schoenle A."/>
        </authorList>
    </citation>
    <scope>NUCLEOTIDE SEQUENCE [LARGE SCALE GENOMIC DNA]</scope>
</reference>
<evidence type="ECO:0000256" key="3">
    <source>
        <dbReference type="ARBA" id="ARBA00022553"/>
    </source>
</evidence>
<dbReference type="PANTHER" id="PTHR24028">
    <property type="entry name" value="CADHERIN-87A"/>
    <property type="match status" value="1"/>
</dbReference>
<evidence type="ECO:0000259" key="16">
    <source>
        <dbReference type="PROSITE" id="PS50268"/>
    </source>
</evidence>
<keyword evidence="18" id="KW-1185">Reference proteome</keyword>
<dbReference type="FunFam" id="2.60.40.60:FF:000073">
    <property type="entry name" value="protocadherin-7 isoform X1"/>
    <property type="match status" value="1"/>
</dbReference>
<sequence length="1026" mass="110023">MHRLGAVHPRSLLLLALQLLTQLPSAHSALRYRVAEEGPPDVKIGNVAADLGLTAGTGSGDVTFALESGSEYFKIDNVTGELTTGQKRIDREKLPQCQMIFDENECFLDFEVSVIGPLQSWVDLFEGRVVITDINDNTPSFPSPVLQLSVEENRPIGTLYLLPTATDRDFGKNDGGNPARSSQALLRVSITDVNDNSPQFERPTYEAEMAENAPPGTPVLQVRAADRDIGVNGQVEYVFGAATESVRRLLRLDEATGWLSVLHRIDREEVAQLRFTVTARDRGQPPRTDRTTVVLSVRDENDNVPSVEIRKIGRIPVRDGAALVPENVLVDTPVALVQVSDRDQGENGAVTCTVVGDVPFTLKPAGETALPPLPADEAFDRNKKKYFLHTSALLDYETTKEYSVTIVAVDSGSPSLSSNSSLMVRVVDINDHAPTFAQSVVEVHFAENNSPGERVLTVVASDADSGKNAEIAYSLDSAGNGPFYIDPDNGDIRATGILDREQRERYELRVIAKDKGTPPLQGSATVVVLITDRNDNAPKFVQEIFTFYVKENLLANSPVGMVTVTDADEGENAELSLFVEMDEEVQKLGEKGDGEEKEQEIFSIENNTGTIFSSNSFDREKLATYTFRVKAVDGGEPRRTATATVSLFVTDENDNAPSVTSPANESYTLLPPASSARTIVRTVSATDSDTGPNADLRYALVGGNPFRLFEIGHTNGVITLAEPLERRHRGLHRLVTLANATLVDTQVAKSLMAPLSLDIAGDPDSERALGKQRLSVAIGVLAGAAAVILVILLVVTARQCGAQGKNGYEAGKKEPEEDFFSPPGSQPQGVRGGGSDRGRKPRRDKRNGAGAGTTAGGGKSERSMYSGIVTVNGLRRHPNDEDEEDLSSASDRLAARYCAVDGDPGSPRMGGGRRHQSSPDLARHYKSSSPLPAVNLQPHSPPAEGKKHQAVQELPPSNTFVGSGACVGSAGSSSSSSGGSGNGDAMSLGSDQCSEYGCQTGNKYSKQGVSVCVKSPEELCRTEDPE</sequence>
<dbReference type="Pfam" id="PF00028">
    <property type="entry name" value="Cadherin"/>
    <property type="match status" value="4"/>
</dbReference>
<dbReference type="AlphaFoldDB" id="A0AAV2LGI7"/>
<feature type="signal peptide" evidence="15">
    <location>
        <begin position="1"/>
        <end position="28"/>
    </location>
</feature>
<dbReference type="PROSITE" id="PS50268">
    <property type="entry name" value="CADHERIN_2"/>
    <property type="match status" value="6"/>
</dbReference>
<organism evidence="17 18">
    <name type="scientific">Knipowitschia caucasica</name>
    <name type="common">Caucasian dwarf goby</name>
    <name type="synonym">Pomatoschistus caucasicus</name>
    <dbReference type="NCBI Taxonomy" id="637954"/>
    <lineage>
        <taxon>Eukaryota</taxon>
        <taxon>Metazoa</taxon>
        <taxon>Chordata</taxon>
        <taxon>Craniata</taxon>
        <taxon>Vertebrata</taxon>
        <taxon>Euteleostomi</taxon>
        <taxon>Actinopterygii</taxon>
        <taxon>Neopterygii</taxon>
        <taxon>Teleostei</taxon>
        <taxon>Neoteleostei</taxon>
        <taxon>Acanthomorphata</taxon>
        <taxon>Gobiaria</taxon>
        <taxon>Gobiiformes</taxon>
        <taxon>Gobioidei</taxon>
        <taxon>Gobiidae</taxon>
        <taxon>Gobiinae</taxon>
        <taxon>Knipowitschia</taxon>
    </lineage>
</organism>
<dbReference type="GO" id="GO:0007156">
    <property type="term" value="P:homophilic cell adhesion via plasma membrane adhesion molecules"/>
    <property type="evidence" value="ECO:0007669"/>
    <property type="project" value="InterPro"/>
</dbReference>
<dbReference type="PRINTS" id="PR00205">
    <property type="entry name" value="CADHERIN"/>
</dbReference>
<dbReference type="InterPro" id="IPR050174">
    <property type="entry name" value="Protocadherin/Cadherin-CA"/>
</dbReference>
<dbReference type="EMBL" id="OZ035825">
    <property type="protein sequence ID" value="CAL1601487.1"/>
    <property type="molecule type" value="Genomic_DNA"/>
</dbReference>
<evidence type="ECO:0000256" key="9">
    <source>
        <dbReference type="ARBA" id="ARBA00022989"/>
    </source>
</evidence>
<proteinExistence type="predicted"/>
<feature type="region of interest" description="Disordered" evidence="13">
    <location>
        <begin position="899"/>
        <end position="992"/>
    </location>
</feature>
<dbReference type="GO" id="GO:0005886">
    <property type="term" value="C:plasma membrane"/>
    <property type="evidence" value="ECO:0007669"/>
    <property type="project" value="UniProtKB-SubCell"/>
</dbReference>
<name>A0AAV2LGI7_KNICA</name>
<feature type="region of interest" description="Disordered" evidence="13">
    <location>
        <begin position="804"/>
        <end position="865"/>
    </location>
</feature>
<dbReference type="FunFam" id="2.60.40.60:FF:000043">
    <property type="entry name" value="Protocadherin 1"/>
    <property type="match status" value="1"/>
</dbReference>
<feature type="domain" description="Cadherin" evidence="16">
    <location>
        <begin position="437"/>
        <end position="540"/>
    </location>
</feature>
<keyword evidence="5 15" id="KW-0732">Signal</keyword>
<keyword evidence="2" id="KW-1003">Cell membrane</keyword>
<dbReference type="SUPFAM" id="SSF49313">
    <property type="entry name" value="Cadherin-like"/>
    <property type="match status" value="7"/>
</dbReference>
<feature type="domain" description="Cadherin" evidence="16">
    <location>
        <begin position="201"/>
        <end position="307"/>
    </location>
</feature>
<keyword evidence="9 14" id="KW-1133">Transmembrane helix</keyword>
<dbReference type="InterPro" id="IPR020894">
    <property type="entry name" value="Cadherin_CS"/>
</dbReference>
<comment type="subcellular location">
    <subcellularLocation>
        <location evidence="1">Cell membrane</location>
        <topology evidence="1">Single-pass type I membrane protein</topology>
    </subcellularLocation>
</comment>
<evidence type="ECO:0000313" key="18">
    <source>
        <dbReference type="Proteomes" id="UP001497482"/>
    </source>
</evidence>
<evidence type="ECO:0000256" key="15">
    <source>
        <dbReference type="SAM" id="SignalP"/>
    </source>
</evidence>
<keyword evidence="6" id="KW-0677">Repeat</keyword>
<evidence type="ECO:0000256" key="8">
    <source>
        <dbReference type="ARBA" id="ARBA00022889"/>
    </source>
</evidence>
<dbReference type="InterPro" id="IPR013164">
    <property type="entry name" value="Cadherin_N"/>
</dbReference>
<keyword evidence="10 14" id="KW-0472">Membrane</keyword>
<evidence type="ECO:0000256" key="6">
    <source>
        <dbReference type="ARBA" id="ARBA00022737"/>
    </source>
</evidence>
<evidence type="ECO:0000313" key="17">
    <source>
        <dbReference type="EMBL" id="CAL1601487.1"/>
    </source>
</evidence>
<evidence type="ECO:0000256" key="13">
    <source>
        <dbReference type="SAM" id="MobiDB-lite"/>
    </source>
</evidence>
<evidence type="ECO:0000256" key="7">
    <source>
        <dbReference type="ARBA" id="ARBA00022837"/>
    </source>
</evidence>
<evidence type="ECO:0000256" key="10">
    <source>
        <dbReference type="ARBA" id="ARBA00023136"/>
    </source>
</evidence>
<feature type="domain" description="Cadherin" evidence="16">
    <location>
        <begin position="541"/>
        <end position="659"/>
    </location>
</feature>
<feature type="transmembrane region" description="Helical" evidence="14">
    <location>
        <begin position="774"/>
        <end position="795"/>
    </location>
</feature>
<accession>A0AAV2LGI7</accession>
<keyword evidence="11" id="KW-0325">Glycoprotein</keyword>
<keyword evidence="3" id="KW-0597">Phosphoprotein</keyword>
<keyword evidence="7 12" id="KW-0106">Calcium</keyword>
<feature type="compositionally biased region" description="Low complexity" evidence="13">
    <location>
        <begin position="962"/>
        <end position="987"/>
    </location>
</feature>
<dbReference type="Proteomes" id="UP001497482">
    <property type="component" value="Chromosome 3"/>
</dbReference>
<dbReference type="PANTHER" id="PTHR24028:SF261">
    <property type="entry name" value="PROTOCADHERIN 7A"/>
    <property type="match status" value="1"/>
</dbReference>
<dbReference type="SMART" id="SM00112">
    <property type="entry name" value="CA"/>
    <property type="match status" value="6"/>
</dbReference>
<dbReference type="GO" id="GO:0005509">
    <property type="term" value="F:calcium ion binding"/>
    <property type="evidence" value="ECO:0007669"/>
    <property type="project" value="UniProtKB-UniRule"/>
</dbReference>
<dbReference type="CDD" id="cd11304">
    <property type="entry name" value="Cadherin_repeat"/>
    <property type="match status" value="6"/>
</dbReference>
<feature type="chain" id="PRO_5043842030" description="Cadherin domain-containing protein" evidence="15">
    <location>
        <begin position="29"/>
        <end position="1026"/>
    </location>
</feature>
<evidence type="ECO:0000256" key="5">
    <source>
        <dbReference type="ARBA" id="ARBA00022729"/>
    </source>
</evidence>
<evidence type="ECO:0000256" key="12">
    <source>
        <dbReference type="PROSITE-ProRule" id="PRU00043"/>
    </source>
</evidence>
<dbReference type="Gene3D" id="2.60.40.60">
    <property type="entry name" value="Cadherins"/>
    <property type="match status" value="8"/>
</dbReference>
<protein>
    <recommendedName>
        <fullName evidence="16">Cadherin domain-containing protein</fullName>
    </recommendedName>
</protein>
<keyword evidence="4 14" id="KW-0812">Transmembrane</keyword>
<dbReference type="Pfam" id="PF08374">
    <property type="entry name" value="Protocadherin"/>
    <property type="match status" value="1"/>
</dbReference>
<dbReference type="PROSITE" id="PS00232">
    <property type="entry name" value="CADHERIN_1"/>
    <property type="match status" value="5"/>
</dbReference>
<dbReference type="InterPro" id="IPR002126">
    <property type="entry name" value="Cadherin-like_dom"/>
</dbReference>
<dbReference type="InterPro" id="IPR015919">
    <property type="entry name" value="Cadherin-like_sf"/>
</dbReference>